<proteinExistence type="predicted"/>
<gene>
    <name evidence="2" type="ORF">M408DRAFT_27737</name>
</gene>
<reference evidence="3" key="2">
    <citation type="submission" date="2015-01" db="EMBL/GenBank/DDBJ databases">
        <title>Evolutionary Origins and Diversification of the Mycorrhizal Mutualists.</title>
        <authorList>
            <consortium name="DOE Joint Genome Institute"/>
            <consortium name="Mycorrhizal Genomics Consortium"/>
            <person name="Kohler A."/>
            <person name="Kuo A."/>
            <person name="Nagy L.G."/>
            <person name="Floudas D."/>
            <person name="Copeland A."/>
            <person name="Barry K.W."/>
            <person name="Cichocki N."/>
            <person name="Veneault-Fourrey C."/>
            <person name="LaButti K."/>
            <person name="Lindquist E.A."/>
            <person name="Lipzen A."/>
            <person name="Lundell T."/>
            <person name="Morin E."/>
            <person name="Murat C."/>
            <person name="Riley R."/>
            <person name="Ohm R."/>
            <person name="Sun H."/>
            <person name="Tunlid A."/>
            <person name="Henrissat B."/>
            <person name="Grigoriev I.V."/>
            <person name="Hibbett D.S."/>
            <person name="Martin F."/>
        </authorList>
    </citation>
    <scope>NUCLEOTIDE SEQUENCE [LARGE SCALE GENOMIC DNA]</scope>
    <source>
        <strain evidence="3">MAFF 305830</strain>
    </source>
</reference>
<evidence type="ECO:0000313" key="3">
    <source>
        <dbReference type="Proteomes" id="UP000054097"/>
    </source>
</evidence>
<evidence type="ECO:0000256" key="1">
    <source>
        <dbReference type="SAM" id="MobiDB-lite"/>
    </source>
</evidence>
<evidence type="ECO:0000313" key="2">
    <source>
        <dbReference type="EMBL" id="KIM23648.1"/>
    </source>
</evidence>
<organism evidence="2 3">
    <name type="scientific">Serendipita vermifera MAFF 305830</name>
    <dbReference type="NCBI Taxonomy" id="933852"/>
    <lineage>
        <taxon>Eukaryota</taxon>
        <taxon>Fungi</taxon>
        <taxon>Dikarya</taxon>
        <taxon>Basidiomycota</taxon>
        <taxon>Agaricomycotina</taxon>
        <taxon>Agaricomycetes</taxon>
        <taxon>Sebacinales</taxon>
        <taxon>Serendipitaceae</taxon>
        <taxon>Serendipita</taxon>
    </lineage>
</organism>
<dbReference type="OrthoDB" id="3900342at2759"/>
<protein>
    <submittedName>
        <fullName evidence="2">Uncharacterized protein</fullName>
    </submittedName>
</protein>
<feature type="compositionally biased region" description="Basic and acidic residues" evidence="1">
    <location>
        <begin position="21"/>
        <end position="30"/>
    </location>
</feature>
<keyword evidence="3" id="KW-1185">Reference proteome</keyword>
<accession>A0A0C2WB72</accession>
<reference evidence="2 3" key="1">
    <citation type="submission" date="2014-04" db="EMBL/GenBank/DDBJ databases">
        <authorList>
            <consortium name="DOE Joint Genome Institute"/>
            <person name="Kuo A."/>
            <person name="Zuccaro A."/>
            <person name="Kohler A."/>
            <person name="Nagy L.G."/>
            <person name="Floudas D."/>
            <person name="Copeland A."/>
            <person name="Barry K.W."/>
            <person name="Cichocki N."/>
            <person name="Veneault-Fourrey C."/>
            <person name="LaButti K."/>
            <person name="Lindquist E.A."/>
            <person name="Lipzen A."/>
            <person name="Lundell T."/>
            <person name="Morin E."/>
            <person name="Murat C."/>
            <person name="Sun H."/>
            <person name="Tunlid A."/>
            <person name="Henrissat B."/>
            <person name="Grigoriev I.V."/>
            <person name="Hibbett D.S."/>
            <person name="Martin F."/>
            <person name="Nordberg H.P."/>
            <person name="Cantor M.N."/>
            <person name="Hua S.X."/>
        </authorList>
    </citation>
    <scope>NUCLEOTIDE SEQUENCE [LARGE SCALE GENOMIC DNA]</scope>
    <source>
        <strain evidence="2 3">MAFF 305830</strain>
    </source>
</reference>
<feature type="non-terminal residue" evidence="2">
    <location>
        <position position="78"/>
    </location>
</feature>
<dbReference type="Proteomes" id="UP000054097">
    <property type="component" value="Unassembled WGS sequence"/>
</dbReference>
<name>A0A0C2WB72_SERVB</name>
<dbReference type="EMBL" id="KN824334">
    <property type="protein sequence ID" value="KIM23648.1"/>
    <property type="molecule type" value="Genomic_DNA"/>
</dbReference>
<feature type="compositionally biased region" description="Basic and acidic residues" evidence="1">
    <location>
        <begin position="1"/>
        <end position="11"/>
    </location>
</feature>
<dbReference type="HOGENOM" id="CLU_2628742_0_0_1"/>
<sequence>MSDEFEKKDKASTPPMEEEYEKGNTVEHQVHPASGSGLYDPSKESVWTRLGLTFESFKRAPGTTGGLVVHGDAAGDKS</sequence>
<dbReference type="STRING" id="933852.A0A0C2WB72"/>
<dbReference type="AlphaFoldDB" id="A0A0C2WB72"/>
<feature type="region of interest" description="Disordered" evidence="1">
    <location>
        <begin position="1"/>
        <end position="42"/>
    </location>
</feature>